<dbReference type="Proteomes" id="UP000028725">
    <property type="component" value="Unassembled WGS sequence"/>
</dbReference>
<keyword evidence="1" id="KW-0802">TPR repeat</keyword>
<reference evidence="4 5" key="1">
    <citation type="submission" date="2014-04" db="EMBL/GenBank/DDBJ databases">
        <title>Genome assembly of Hyalangium minutum DSM 14724.</title>
        <authorList>
            <person name="Sharma G."/>
            <person name="Subramanian S."/>
        </authorList>
    </citation>
    <scope>NUCLEOTIDE SEQUENCE [LARGE SCALE GENOMIC DNA]</scope>
    <source>
        <strain evidence="4 5">DSM 14724</strain>
    </source>
</reference>
<accession>A0A085WR79</accession>
<feature type="repeat" description="TPR" evidence="1">
    <location>
        <begin position="335"/>
        <end position="368"/>
    </location>
</feature>
<dbReference type="RefSeq" id="WP_044184954.1">
    <property type="nucleotide sequence ID" value="NZ_JMCB01000003.1"/>
</dbReference>
<name>A0A085WR79_9BACT</name>
<gene>
    <name evidence="4" type="ORF">DB31_5234</name>
</gene>
<feature type="region of interest" description="Disordered" evidence="2">
    <location>
        <begin position="146"/>
        <end position="168"/>
    </location>
</feature>
<comment type="caution">
    <text evidence="4">The sequence shown here is derived from an EMBL/GenBank/DDBJ whole genome shotgun (WGS) entry which is preliminary data.</text>
</comment>
<feature type="compositionally biased region" description="Low complexity" evidence="2">
    <location>
        <begin position="154"/>
        <end position="168"/>
    </location>
</feature>
<dbReference type="EMBL" id="JMCB01000003">
    <property type="protein sequence ID" value="KFE70192.1"/>
    <property type="molecule type" value="Genomic_DNA"/>
</dbReference>
<dbReference type="InterPro" id="IPR011990">
    <property type="entry name" value="TPR-like_helical_dom_sf"/>
</dbReference>
<protein>
    <submittedName>
        <fullName evidence="4">Uncharacterized protein</fullName>
    </submittedName>
</protein>
<dbReference type="AlphaFoldDB" id="A0A085WR79"/>
<dbReference type="SUPFAM" id="SSF48452">
    <property type="entry name" value="TPR-like"/>
    <property type="match status" value="1"/>
</dbReference>
<keyword evidence="3" id="KW-0812">Transmembrane</keyword>
<feature type="transmembrane region" description="Helical" evidence="3">
    <location>
        <begin position="174"/>
        <end position="196"/>
    </location>
</feature>
<dbReference type="SMART" id="SM00028">
    <property type="entry name" value="TPR"/>
    <property type="match status" value="2"/>
</dbReference>
<keyword evidence="5" id="KW-1185">Reference proteome</keyword>
<keyword evidence="3" id="KW-0472">Membrane</keyword>
<dbReference type="InterPro" id="IPR019734">
    <property type="entry name" value="TPR_rpt"/>
</dbReference>
<evidence type="ECO:0000256" key="1">
    <source>
        <dbReference type="PROSITE-ProRule" id="PRU00339"/>
    </source>
</evidence>
<proteinExistence type="predicted"/>
<dbReference type="Gene3D" id="1.25.40.10">
    <property type="entry name" value="Tetratricopeptide repeat domain"/>
    <property type="match status" value="1"/>
</dbReference>
<evidence type="ECO:0000313" key="5">
    <source>
        <dbReference type="Proteomes" id="UP000028725"/>
    </source>
</evidence>
<evidence type="ECO:0000256" key="2">
    <source>
        <dbReference type="SAM" id="MobiDB-lite"/>
    </source>
</evidence>
<keyword evidence="3" id="KW-1133">Transmembrane helix</keyword>
<dbReference type="PROSITE" id="PS50005">
    <property type="entry name" value="TPR"/>
    <property type="match status" value="1"/>
</dbReference>
<evidence type="ECO:0000313" key="4">
    <source>
        <dbReference type="EMBL" id="KFE70192.1"/>
    </source>
</evidence>
<dbReference type="OrthoDB" id="5397369at2"/>
<evidence type="ECO:0000256" key="3">
    <source>
        <dbReference type="SAM" id="Phobius"/>
    </source>
</evidence>
<organism evidence="4 5">
    <name type="scientific">Hyalangium minutum</name>
    <dbReference type="NCBI Taxonomy" id="394096"/>
    <lineage>
        <taxon>Bacteria</taxon>
        <taxon>Pseudomonadati</taxon>
        <taxon>Myxococcota</taxon>
        <taxon>Myxococcia</taxon>
        <taxon>Myxococcales</taxon>
        <taxon>Cystobacterineae</taxon>
        <taxon>Archangiaceae</taxon>
        <taxon>Hyalangium</taxon>
    </lineage>
</organism>
<sequence length="422" mass="45750">MTELEPLLKRIEQLTPYFGRARDDLTALTTRARHQDYKGALQNARLVVEMILRSLATTELKHTPGKAMLDELLSKFRQQAHASVIPTNILAHMGTVQAWGNLSSHDHAGGLHEAGVKVGLEDALTALNSLVAILSWYKERYAQEPESPVPAAPSEPVASTAAPPKASPANNRRLALVGGALLAILVVALGLFSLHASERAAQLRKQLDVLVTESGEPPVPAACKEKDASAVEALVAVVPKLSDQLPEASRPQEANAALETLRAQSQRWGPEGSFFVAKASFLTGHPDAAAMSAALECKDFAAAENLAGRMAALANDWLESAEHYQRAAELDARFWKPRFNLGLLALQKQRVEEAVQFLERATELAPEIPEVSLFLGHAYAARAQASQSAGKQEETVADRDRAKAAWCRARQKGSRQAEFFCK</sequence>
<dbReference type="STRING" id="394096.DB31_5234"/>